<gene>
    <name evidence="1" type="ORF">MHA02_10500</name>
</gene>
<evidence type="ECO:0000313" key="2">
    <source>
        <dbReference type="Proteomes" id="UP000321258"/>
    </source>
</evidence>
<proteinExistence type="predicted"/>
<dbReference type="AlphaFoldDB" id="A0A512IM03"/>
<comment type="caution">
    <text evidence="1">The sequence shown here is derived from an EMBL/GenBank/DDBJ whole genome shotgun (WGS) entry which is preliminary data.</text>
</comment>
<protein>
    <submittedName>
        <fullName evidence="1">Uncharacterized protein</fullName>
    </submittedName>
</protein>
<reference evidence="1 2" key="1">
    <citation type="submission" date="2019-07" db="EMBL/GenBank/DDBJ databases">
        <title>Whole genome shotgun sequence of Methylobacterium haplocladii NBRC 107714.</title>
        <authorList>
            <person name="Hosoyama A."/>
            <person name="Uohara A."/>
            <person name="Ohji S."/>
            <person name="Ichikawa N."/>
        </authorList>
    </citation>
    <scope>NUCLEOTIDE SEQUENCE [LARGE SCALE GENOMIC DNA]</scope>
    <source>
        <strain evidence="1 2">NBRC 107714</strain>
    </source>
</reference>
<organism evidence="1 2">
    <name type="scientific">Methylobacterium haplocladii</name>
    <dbReference type="NCBI Taxonomy" id="1176176"/>
    <lineage>
        <taxon>Bacteria</taxon>
        <taxon>Pseudomonadati</taxon>
        <taxon>Pseudomonadota</taxon>
        <taxon>Alphaproteobacteria</taxon>
        <taxon>Hyphomicrobiales</taxon>
        <taxon>Methylobacteriaceae</taxon>
        <taxon>Methylobacterium</taxon>
    </lineage>
</organism>
<accession>A0A512IM03</accession>
<dbReference type="Proteomes" id="UP000321258">
    <property type="component" value="Unassembled WGS sequence"/>
</dbReference>
<evidence type="ECO:0000313" key="1">
    <source>
        <dbReference type="EMBL" id="GEO98662.1"/>
    </source>
</evidence>
<dbReference type="EMBL" id="BJZT01000008">
    <property type="protein sequence ID" value="GEO98662.1"/>
    <property type="molecule type" value="Genomic_DNA"/>
</dbReference>
<keyword evidence="2" id="KW-1185">Reference proteome</keyword>
<dbReference type="RefSeq" id="WP_147077269.1">
    <property type="nucleotide sequence ID" value="NZ_BJZT01000008.1"/>
</dbReference>
<name>A0A512IM03_9HYPH</name>
<sequence>MTGQDEKAPDEIDLLLPWHAVERLSPAEAERVAAALRADPERVRHLDIAREEHVETVALNQSLGLPSRGARDALFSRIAAEGRKPAETFAQRWRGWLAALSPRALAVSGVAAALVIAVQAGFLAKVYLSEQGSGYETASAPVAAPGSDGAYALVAFAPGATAARIEALLRETRSRIVDGPRPGGLYRLRLGDGATTPTAAAALIDRLKAETEVVRLAAPEAPATR</sequence>
<dbReference type="OrthoDB" id="7877390at2"/>